<dbReference type="EMBL" id="UINC01127999">
    <property type="protein sequence ID" value="SVD07478.1"/>
    <property type="molecule type" value="Genomic_DNA"/>
</dbReference>
<evidence type="ECO:0000313" key="1">
    <source>
        <dbReference type="EMBL" id="SVD07478.1"/>
    </source>
</evidence>
<dbReference type="GO" id="GO:0016603">
    <property type="term" value="F:glutaminyl-peptide cyclotransferase activity"/>
    <property type="evidence" value="ECO:0007669"/>
    <property type="project" value="InterPro"/>
</dbReference>
<dbReference type="InterPro" id="IPR007788">
    <property type="entry name" value="QCT"/>
</dbReference>
<dbReference type="PANTHER" id="PTHR31270:SF1">
    <property type="entry name" value="GLUTAMINYL-PEPTIDE CYCLOTRANSFERASE"/>
    <property type="match status" value="1"/>
</dbReference>
<sequence>MTRVDRRQWVIRFVVAALVLAGACGWNDQVSQTGSRQAEVRLLVPRVVAEHPHDPGAFTQGLELVNGLLVEGTGLYGSSTLRVVDRTSG</sequence>
<proteinExistence type="predicted"/>
<feature type="non-terminal residue" evidence="1">
    <location>
        <position position="89"/>
    </location>
</feature>
<gene>
    <name evidence="1" type="ORF">METZ01_LOCUS360332</name>
</gene>
<dbReference type="PANTHER" id="PTHR31270">
    <property type="entry name" value="GLUTAMINYL-PEPTIDE CYCLOTRANSFERASE"/>
    <property type="match status" value="1"/>
</dbReference>
<organism evidence="1">
    <name type="scientific">marine metagenome</name>
    <dbReference type="NCBI Taxonomy" id="408172"/>
    <lineage>
        <taxon>unclassified sequences</taxon>
        <taxon>metagenomes</taxon>
        <taxon>ecological metagenomes</taxon>
    </lineage>
</organism>
<dbReference type="Pfam" id="PF05096">
    <property type="entry name" value="Glu_cyclase_2"/>
    <property type="match status" value="1"/>
</dbReference>
<name>A0A382SE91_9ZZZZ</name>
<reference evidence="1" key="1">
    <citation type="submission" date="2018-05" db="EMBL/GenBank/DDBJ databases">
        <authorList>
            <person name="Lanie J.A."/>
            <person name="Ng W.-L."/>
            <person name="Kazmierczak K.M."/>
            <person name="Andrzejewski T.M."/>
            <person name="Davidsen T.M."/>
            <person name="Wayne K.J."/>
            <person name="Tettelin H."/>
            <person name="Glass J.I."/>
            <person name="Rusch D."/>
            <person name="Podicherti R."/>
            <person name="Tsui H.-C.T."/>
            <person name="Winkler M.E."/>
        </authorList>
    </citation>
    <scope>NUCLEOTIDE SEQUENCE</scope>
</reference>
<dbReference type="AlphaFoldDB" id="A0A382SE91"/>
<accession>A0A382SE91</accession>
<dbReference type="PROSITE" id="PS51257">
    <property type="entry name" value="PROKAR_LIPOPROTEIN"/>
    <property type="match status" value="1"/>
</dbReference>
<protein>
    <submittedName>
        <fullName evidence="1">Uncharacterized protein</fullName>
    </submittedName>
</protein>